<dbReference type="SUPFAM" id="SSF52058">
    <property type="entry name" value="L domain-like"/>
    <property type="match status" value="1"/>
</dbReference>
<evidence type="ECO:0000259" key="5">
    <source>
        <dbReference type="Pfam" id="PF08263"/>
    </source>
</evidence>
<feature type="signal peptide" evidence="4">
    <location>
        <begin position="1"/>
        <end position="27"/>
    </location>
</feature>
<evidence type="ECO:0000256" key="1">
    <source>
        <dbReference type="ARBA" id="ARBA00022614"/>
    </source>
</evidence>
<dbReference type="Gene3D" id="3.80.10.10">
    <property type="entry name" value="Ribonuclease Inhibitor"/>
    <property type="match status" value="1"/>
</dbReference>
<dbReference type="Gramene" id="NC13G0294630.1">
    <property type="protein sequence ID" value="NC13G0294630.1:cds"/>
    <property type="gene ID" value="NC13G0294630"/>
</dbReference>
<accession>A0A5K0ZET2</accession>
<evidence type="ECO:0000256" key="4">
    <source>
        <dbReference type="SAM" id="SignalP"/>
    </source>
</evidence>
<dbReference type="AlphaFoldDB" id="A0A5K0ZET2"/>
<sequence>MTATGWSPQLLVFLLCFSSFTSVVVLGQREVSSAPVSLSNVTDQFALLRFKSLVTKDPYNVLSNWNSNISFCDWNGVSCSRGSQRVVALYLSKKALEGTLFPYISNLSFLQVLDLSNDNFHGHLLVDFSRLSLLEKFSINENNFEGLIPQTLTIVVVSKYC</sequence>
<evidence type="ECO:0000256" key="2">
    <source>
        <dbReference type="ARBA" id="ARBA00022729"/>
    </source>
</evidence>
<dbReference type="PANTHER" id="PTHR48060:SF21">
    <property type="entry name" value="L DOMAIN-LIKE PROTEIN"/>
    <property type="match status" value="1"/>
</dbReference>
<feature type="domain" description="Leucine-rich repeat-containing N-terminal plant-type" evidence="5">
    <location>
        <begin position="43"/>
        <end position="80"/>
    </location>
</feature>
<name>A0A5K0ZET2_9MAGN</name>
<dbReference type="Pfam" id="PF08263">
    <property type="entry name" value="LRRNT_2"/>
    <property type="match status" value="1"/>
</dbReference>
<dbReference type="EMBL" id="LR721778">
    <property type="protein sequence ID" value="VVV87864.1"/>
    <property type="molecule type" value="Genomic_DNA"/>
</dbReference>
<feature type="chain" id="PRO_5023876429" description="Leucine-rich repeat-containing N-terminal plant-type domain-containing protein" evidence="4">
    <location>
        <begin position="28"/>
        <end position="161"/>
    </location>
</feature>
<dbReference type="InterPro" id="IPR032675">
    <property type="entry name" value="LRR_dom_sf"/>
</dbReference>
<keyword evidence="2 4" id="KW-0732">Signal</keyword>
<reference evidence="6" key="1">
    <citation type="submission" date="2019-09" db="EMBL/GenBank/DDBJ databases">
        <authorList>
            <person name="Zhang L."/>
        </authorList>
    </citation>
    <scope>NUCLEOTIDE SEQUENCE</scope>
</reference>
<keyword evidence="3" id="KW-0677">Repeat</keyword>
<keyword evidence="1" id="KW-0433">Leucine-rich repeat</keyword>
<dbReference type="InterPro" id="IPR013210">
    <property type="entry name" value="LRR_N_plant-typ"/>
</dbReference>
<evidence type="ECO:0000313" key="6">
    <source>
        <dbReference type="EMBL" id="VVV87864.1"/>
    </source>
</evidence>
<dbReference type="PANTHER" id="PTHR48060">
    <property type="entry name" value="DNA DAMAGE-REPAIR/TOLERATION PROTEIN DRT100"/>
    <property type="match status" value="1"/>
</dbReference>
<gene>
    <name evidence="6" type="ORF">NYM_LOCUS10239</name>
</gene>
<evidence type="ECO:0000256" key="3">
    <source>
        <dbReference type="ARBA" id="ARBA00022737"/>
    </source>
</evidence>
<protein>
    <recommendedName>
        <fullName evidence="5">Leucine-rich repeat-containing N-terminal plant-type domain-containing protein</fullName>
    </recommendedName>
</protein>
<proteinExistence type="predicted"/>
<dbReference type="InterPro" id="IPR053211">
    <property type="entry name" value="DNA_repair-toleration"/>
</dbReference>
<organism evidence="6">
    <name type="scientific">Nymphaea colorata</name>
    <name type="common">pocket water lily</name>
    <dbReference type="NCBI Taxonomy" id="210225"/>
    <lineage>
        <taxon>Eukaryota</taxon>
        <taxon>Viridiplantae</taxon>
        <taxon>Streptophyta</taxon>
        <taxon>Embryophyta</taxon>
        <taxon>Tracheophyta</taxon>
        <taxon>Spermatophyta</taxon>
        <taxon>Magnoliopsida</taxon>
        <taxon>Nymphaeales</taxon>
        <taxon>Nymphaeaceae</taxon>
        <taxon>Nymphaea</taxon>
    </lineage>
</organism>